<dbReference type="PANTHER" id="PTHR38459:SF1">
    <property type="entry name" value="PROPHAGE BACTOPRENOL-LINKED GLUCOSE TRANSLOCASE HOMOLOG"/>
    <property type="match status" value="1"/>
</dbReference>
<keyword evidence="9" id="KW-1185">Reference proteome</keyword>
<evidence type="ECO:0000256" key="6">
    <source>
        <dbReference type="SAM" id="Phobius"/>
    </source>
</evidence>
<keyword evidence="3 6" id="KW-0812">Transmembrane</keyword>
<reference evidence="8 9" key="1">
    <citation type="submission" date="2013-05" db="EMBL/GenBank/DDBJ databases">
        <title>Complete genome sequence of the lipase-producing bacterium Photobacterium gaetbulicola Gung47.</title>
        <authorList>
            <person name="Kim Y.-O."/>
        </authorList>
    </citation>
    <scope>NUCLEOTIDE SEQUENCE [LARGE SCALE GENOMIC DNA]</scope>
    <source>
        <strain evidence="8 9">Gung47</strain>
    </source>
</reference>
<keyword evidence="5 6" id="KW-0472">Membrane</keyword>
<comment type="similarity">
    <text evidence="2">Belongs to the GtrA family.</text>
</comment>
<dbReference type="GO" id="GO:0005886">
    <property type="term" value="C:plasma membrane"/>
    <property type="evidence" value="ECO:0007669"/>
    <property type="project" value="TreeGrafter"/>
</dbReference>
<accession>A0A0C5WFT1</accession>
<evidence type="ECO:0000256" key="3">
    <source>
        <dbReference type="ARBA" id="ARBA00022692"/>
    </source>
</evidence>
<dbReference type="GO" id="GO:0000271">
    <property type="term" value="P:polysaccharide biosynthetic process"/>
    <property type="evidence" value="ECO:0007669"/>
    <property type="project" value="InterPro"/>
</dbReference>
<gene>
    <name evidence="8" type="ORF">H744_1c0973</name>
</gene>
<dbReference type="InterPro" id="IPR051401">
    <property type="entry name" value="GtrA_CellWall_Glycosyl"/>
</dbReference>
<dbReference type="STRING" id="658445.H744_1c0973"/>
<feature type="transmembrane region" description="Helical" evidence="6">
    <location>
        <begin position="12"/>
        <end position="31"/>
    </location>
</feature>
<dbReference type="PANTHER" id="PTHR38459">
    <property type="entry name" value="PROPHAGE BACTOPRENOL-LINKED GLUCOSE TRANSLOCASE HOMOLOG"/>
    <property type="match status" value="1"/>
</dbReference>
<evidence type="ECO:0000256" key="2">
    <source>
        <dbReference type="ARBA" id="ARBA00009399"/>
    </source>
</evidence>
<dbReference type="Proteomes" id="UP000032303">
    <property type="component" value="Chromosome 1"/>
</dbReference>
<evidence type="ECO:0000259" key="7">
    <source>
        <dbReference type="Pfam" id="PF04138"/>
    </source>
</evidence>
<evidence type="ECO:0000256" key="4">
    <source>
        <dbReference type="ARBA" id="ARBA00022989"/>
    </source>
</evidence>
<dbReference type="EMBL" id="CP005973">
    <property type="protein sequence ID" value="AJR05998.1"/>
    <property type="molecule type" value="Genomic_DNA"/>
</dbReference>
<comment type="subcellular location">
    <subcellularLocation>
        <location evidence="1">Membrane</location>
        <topology evidence="1">Multi-pass membrane protein</topology>
    </subcellularLocation>
</comment>
<sequence length="145" mass="16519">MSSLKNKRFLKFAVVGAGGFLVDVIATYTLSRFVAVELARAIAFWIAASSNWWFNRHFTFDQALSRPSVQQWLQFLSASCVGFLPNWGCYWLLMNTGLEQATTSLIPIDSAMWWPYLAMVPGILLGMGVNFILSDRWVFRLPVMR</sequence>
<dbReference type="HOGENOM" id="CLU_083873_7_0_6"/>
<dbReference type="Pfam" id="PF04138">
    <property type="entry name" value="GtrA_DPMS_TM"/>
    <property type="match status" value="1"/>
</dbReference>
<dbReference type="KEGG" id="pgb:H744_1c0973"/>
<feature type="transmembrane region" description="Helical" evidence="6">
    <location>
        <begin position="75"/>
        <end position="93"/>
    </location>
</feature>
<name>A0A0C5WFT1_9GAMM</name>
<dbReference type="AlphaFoldDB" id="A0A0C5WFT1"/>
<organism evidence="8 9">
    <name type="scientific">Photobacterium gaetbulicola Gung47</name>
    <dbReference type="NCBI Taxonomy" id="658445"/>
    <lineage>
        <taxon>Bacteria</taxon>
        <taxon>Pseudomonadati</taxon>
        <taxon>Pseudomonadota</taxon>
        <taxon>Gammaproteobacteria</taxon>
        <taxon>Vibrionales</taxon>
        <taxon>Vibrionaceae</taxon>
        <taxon>Photobacterium</taxon>
    </lineage>
</organism>
<evidence type="ECO:0000313" key="8">
    <source>
        <dbReference type="EMBL" id="AJR05998.1"/>
    </source>
</evidence>
<feature type="domain" description="GtrA/DPMS transmembrane" evidence="7">
    <location>
        <begin position="11"/>
        <end position="139"/>
    </location>
</feature>
<evidence type="ECO:0000313" key="9">
    <source>
        <dbReference type="Proteomes" id="UP000032303"/>
    </source>
</evidence>
<proteinExistence type="inferred from homology"/>
<feature type="transmembrane region" description="Helical" evidence="6">
    <location>
        <begin position="113"/>
        <end position="133"/>
    </location>
</feature>
<dbReference type="InterPro" id="IPR007267">
    <property type="entry name" value="GtrA_DPMS_TM"/>
</dbReference>
<keyword evidence="4 6" id="KW-1133">Transmembrane helix</keyword>
<feature type="transmembrane region" description="Helical" evidence="6">
    <location>
        <begin position="37"/>
        <end position="54"/>
    </location>
</feature>
<evidence type="ECO:0000256" key="5">
    <source>
        <dbReference type="ARBA" id="ARBA00023136"/>
    </source>
</evidence>
<evidence type="ECO:0000256" key="1">
    <source>
        <dbReference type="ARBA" id="ARBA00004141"/>
    </source>
</evidence>
<protein>
    <submittedName>
        <fullName evidence="8">Putative GtrA family protein</fullName>
    </submittedName>
</protein>